<dbReference type="SMART" id="SM00091">
    <property type="entry name" value="PAS"/>
    <property type="match status" value="2"/>
</dbReference>
<dbReference type="SUPFAM" id="SSF52540">
    <property type="entry name" value="P-loop containing nucleoside triphosphate hydrolases"/>
    <property type="match status" value="1"/>
</dbReference>
<name>A0ABU6NH22_9BACI</name>
<dbReference type="PROSITE" id="PS50045">
    <property type="entry name" value="SIGMA54_INTERACT_4"/>
    <property type="match status" value="1"/>
</dbReference>
<dbReference type="PROSITE" id="PS00688">
    <property type="entry name" value="SIGMA54_INTERACT_3"/>
    <property type="match status" value="1"/>
</dbReference>
<dbReference type="InterPro" id="IPR009057">
    <property type="entry name" value="Homeodomain-like_sf"/>
</dbReference>
<dbReference type="CDD" id="cd00009">
    <property type="entry name" value="AAA"/>
    <property type="match status" value="1"/>
</dbReference>
<evidence type="ECO:0000256" key="3">
    <source>
        <dbReference type="ARBA" id="ARBA00023015"/>
    </source>
</evidence>
<dbReference type="CDD" id="cd00130">
    <property type="entry name" value="PAS"/>
    <property type="match status" value="2"/>
</dbReference>
<sequence length="658" mass="73455">MNKILFIDDGPDAFALLRCLTHLPMFTVAAIHSKTAKINAFAAEHNIDLMDEQSFNQHDFTIIQRYTKIGTTAETNVWSYEETWGVISAEFSKQSLMQKAIDSIDDGVIIVKADYTVMYLNDAAAEMADVNRHESVGQAIQSLLPTSGLPRVIERQQPEYNQLQTFANGTKIVTTRMPLSTKGTIRGAIAVFKDVTEARQMAEQITDLNRMREMLEAIINSSNDAISVVDEFGVGLLINPAYKKITGLTEEQVIGKPATTDISEGESIHMQVLQTQRPVRGARLKLGPAKRDVIVNVAPIIVDKKLKGSIGVIHDVSELNSLMGELKQAKKKIASLEANYTFQDILGQSNGIQHAIAQGKLGANTDLPILLLGETGTGKELFAHAIHYESERRHQPFVRVNCAALTETLLESELFGYEQGAFSGALRTGKKGLFEEAGEGSIFLDEVGEMSLQTQAKLLRVLQESEVVRVGGTKPIKIKARVIAATNVNLQLFMSTKRFREDLYYRLNTLPIYIPPLRERIEDIPILALRLIEKINEDYGRNIRNLSDYALAQLQQYAWPGNIRELENVLAREMIYKNLGETEIDFVAHADISVLKPGSAPKVDRAKPEKLEDFLAEQERGFLLETLAHVHYVKTEAAKRLGISVRSLYYKLEKYGIE</sequence>
<dbReference type="PANTHER" id="PTHR32071:SF121">
    <property type="entry name" value="SIGMA L-DEPENDENT TRANSCRIPTIONAL REGULATOR YQIR-RELATED"/>
    <property type="match status" value="1"/>
</dbReference>
<dbReference type="Gene3D" id="1.10.10.60">
    <property type="entry name" value="Homeodomain-like"/>
    <property type="match status" value="1"/>
</dbReference>
<dbReference type="InterPro" id="IPR002078">
    <property type="entry name" value="Sigma_54_int"/>
</dbReference>
<dbReference type="Gene3D" id="1.10.8.60">
    <property type="match status" value="1"/>
</dbReference>
<dbReference type="Gene3D" id="3.40.50.300">
    <property type="entry name" value="P-loop containing nucleotide triphosphate hydrolases"/>
    <property type="match status" value="1"/>
</dbReference>
<dbReference type="Pfam" id="PF25601">
    <property type="entry name" value="AAA_lid_14"/>
    <property type="match status" value="1"/>
</dbReference>
<dbReference type="Proteomes" id="UP001341820">
    <property type="component" value="Unassembled WGS sequence"/>
</dbReference>
<dbReference type="Pfam" id="PF00989">
    <property type="entry name" value="PAS"/>
    <property type="match status" value="1"/>
</dbReference>
<keyword evidence="3" id="KW-0805">Transcription regulation</keyword>
<dbReference type="PRINTS" id="PR01590">
    <property type="entry name" value="HTHFIS"/>
</dbReference>
<evidence type="ECO:0000313" key="8">
    <source>
        <dbReference type="Proteomes" id="UP001341820"/>
    </source>
</evidence>
<feature type="domain" description="PAS" evidence="6">
    <location>
        <begin position="211"/>
        <end position="262"/>
    </location>
</feature>
<proteinExistence type="predicted"/>
<evidence type="ECO:0000259" key="5">
    <source>
        <dbReference type="PROSITE" id="PS50045"/>
    </source>
</evidence>
<protein>
    <submittedName>
        <fullName evidence="7">Sigma-54-dependent Fis family transcriptional regulator</fullName>
    </submittedName>
</protein>
<reference evidence="7 8" key="1">
    <citation type="submission" date="2023-03" db="EMBL/GenBank/DDBJ databases">
        <title>Bacillus Genome Sequencing.</title>
        <authorList>
            <person name="Dunlap C."/>
        </authorList>
    </citation>
    <scope>NUCLEOTIDE SEQUENCE [LARGE SCALE GENOMIC DNA]</scope>
    <source>
        <strain evidence="7 8">B-4107</strain>
    </source>
</reference>
<dbReference type="SUPFAM" id="SSF46689">
    <property type="entry name" value="Homeodomain-like"/>
    <property type="match status" value="1"/>
</dbReference>
<dbReference type="Gene3D" id="3.30.450.20">
    <property type="entry name" value="PAS domain"/>
    <property type="match status" value="2"/>
</dbReference>
<dbReference type="PROSITE" id="PS50112">
    <property type="entry name" value="PAS"/>
    <property type="match status" value="2"/>
</dbReference>
<dbReference type="PROSITE" id="PS00675">
    <property type="entry name" value="SIGMA54_INTERACT_1"/>
    <property type="match status" value="1"/>
</dbReference>
<keyword evidence="1" id="KW-0547">Nucleotide-binding</keyword>
<evidence type="ECO:0000256" key="4">
    <source>
        <dbReference type="ARBA" id="ARBA00023163"/>
    </source>
</evidence>
<dbReference type="InterPro" id="IPR025662">
    <property type="entry name" value="Sigma_54_int_dom_ATP-bd_1"/>
</dbReference>
<dbReference type="NCBIfam" id="TIGR00229">
    <property type="entry name" value="sensory_box"/>
    <property type="match status" value="1"/>
</dbReference>
<dbReference type="InterPro" id="IPR013656">
    <property type="entry name" value="PAS_4"/>
</dbReference>
<dbReference type="InterPro" id="IPR013767">
    <property type="entry name" value="PAS_fold"/>
</dbReference>
<dbReference type="InterPro" id="IPR002197">
    <property type="entry name" value="HTH_Fis"/>
</dbReference>
<feature type="domain" description="PAS" evidence="6">
    <location>
        <begin position="93"/>
        <end position="159"/>
    </location>
</feature>
<feature type="domain" description="Sigma-54 factor interaction" evidence="5">
    <location>
        <begin position="345"/>
        <end position="575"/>
    </location>
</feature>
<comment type="caution">
    <text evidence="7">The sequence shown here is derived from an EMBL/GenBank/DDBJ whole genome shotgun (WGS) entry which is preliminary data.</text>
</comment>
<evidence type="ECO:0000256" key="1">
    <source>
        <dbReference type="ARBA" id="ARBA00022741"/>
    </source>
</evidence>
<dbReference type="InterPro" id="IPR025944">
    <property type="entry name" value="Sigma_54_int_dom_CS"/>
</dbReference>
<evidence type="ECO:0000259" key="6">
    <source>
        <dbReference type="PROSITE" id="PS50112"/>
    </source>
</evidence>
<keyword evidence="8" id="KW-1185">Reference proteome</keyword>
<keyword evidence="4" id="KW-0804">Transcription</keyword>
<dbReference type="SUPFAM" id="SSF55785">
    <property type="entry name" value="PYP-like sensor domain (PAS domain)"/>
    <property type="match status" value="2"/>
</dbReference>
<organism evidence="7 8">
    <name type="scientific">Shouchella miscanthi</name>
    <dbReference type="NCBI Taxonomy" id="2598861"/>
    <lineage>
        <taxon>Bacteria</taxon>
        <taxon>Bacillati</taxon>
        <taxon>Bacillota</taxon>
        <taxon>Bacilli</taxon>
        <taxon>Bacillales</taxon>
        <taxon>Bacillaceae</taxon>
        <taxon>Shouchella</taxon>
    </lineage>
</organism>
<keyword evidence="2" id="KW-0067">ATP-binding</keyword>
<dbReference type="InterPro" id="IPR027417">
    <property type="entry name" value="P-loop_NTPase"/>
</dbReference>
<dbReference type="Pfam" id="PF00158">
    <property type="entry name" value="Sigma54_activat"/>
    <property type="match status" value="1"/>
</dbReference>
<dbReference type="SMART" id="SM00382">
    <property type="entry name" value="AAA"/>
    <property type="match status" value="1"/>
</dbReference>
<dbReference type="EMBL" id="JAROAS010000006">
    <property type="protein sequence ID" value="MED4127499.1"/>
    <property type="molecule type" value="Genomic_DNA"/>
</dbReference>
<accession>A0ABU6NH22</accession>
<gene>
    <name evidence="7" type="ORF">P5F74_05035</name>
</gene>
<dbReference type="Pfam" id="PF02954">
    <property type="entry name" value="HTH_8"/>
    <property type="match status" value="1"/>
</dbReference>
<dbReference type="InterPro" id="IPR035965">
    <property type="entry name" value="PAS-like_dom_sf"/>
</dbReference>
<dbReference type="InterPro" id="IPR058031">
    <property type="entry name" value="AAA_lid_NorR"/>
</dbReference>
<evidence type="ECO:0000256" key="2">
    <source>
        <dbReference type="ARBA" id="ARBA00022840"/>
    </source>
</evidence>
<evidence type="ECO:0000313" key="7">
    <source>
        <dbReference type="EMBL" id="MED4127499.1"/>
    </source>
</evidence>
<dbReference type="Pfam" id="PF08448">
    <property type="entry name" value="PAS_4"/>
    <property type="match status" value="1"/>
</dbReference>
<dbReference type="InterPro" id="IPR003593">
    <property type="entry name" value="AAA+_ATPase"/>
</dbReference>
<dbReference type="InterPro" id="IPR000014">
    <property type="entry name" value="PAS"/>
</dbReference>
<dbReference type="RefSeq" id="WP_035395799.1">
    <property type="nucleotide sequence ID" value="NZ_CP042163.1"/>
</dbReference>
<dbReference type="PANTHER" id="PTHR32071">
    <property type="entry name" value="TRANSCRIPTIONAL REGULATORY PROTEIN"/>
    <property type="match status" value="1"/>
</dbReference>